<organism evidence="1">
    <name type="scientific">Tanacetum cinerariifolium</name>
    <name type="common">Dalmatian daisy</name>
    <name type="synonym">Chrysanthemum cinerariifolium</name>
    <dbReference type="NCBI Taxonomy" id="118510"/>
    <lineage>
        <taxon>Eukaryota</taxon>
        <taxon>Viridiplantae</taxon>
        <taxon>Streptophyta</taxon>
        <taxon>Embryophyta</taxon>
        <taxon>Tracheophyta</taxon>
        <taxon>Spermatophyta</taxon>
        <taxon>Magnoliopsida</taxon>
        <taxon>eudicotyledons</taxon>
        <taxon>Gunneridae</taxon>
        <taxon>Pentapetalae</taxon>
        <taxon>asterids</taxon>
        <taxon>campanulids</taxon>
        <taxon>Asterales</taxon>
        <taxon>Asteraceae</taxon>
        <taxon>Asteroideae</taxon>
        <taxon>Anthemideae</taxon>
        <taxon>Anthemidinae</taxon>
        <taxon>Tanacetum</taxon>
    </lineage>
</organism>
<reference evidence="1" key="1">
    <citation type="journal article" date="2019" name="Sci. Rep.">
        <title>Draft genome of Tanacetum cinerariifolium, the natural source of mosquito coil.</title>
        <authorList>
            <person name="Yamashiro T."/>
            <person name="Shiraishi A."/>
            <person name="Satake H."/>
            <person name="Nakayama K."/>
        </authorList>
    </citation>
    <scope>NUCLEOTIDE SEQUENCE</scope>
</reference>
<name>A0A699X7I1_TANCI</name>
<dbReference type="EMBL" id="BKCJ011798336">
    <property type="protein sequence ID" value="GFD53776.1"/>
    <property type="molecule type" value="Genomic_DNA"/>
</dbReference>
<feature type="non-terminal residue" evidence="1">
    <location>
        <position position="96"/>
    </location>
</feature>
<protein>
    <submittedName>
        <fullName evidence="1">Uncharacterized protein</fullName>
    </submittedName>
</protein>
<accession>A0A699X7I1</accession>
<proteinExistence type="predicted"/>
<sequence>MRYPPLTARLVAEEAPGCEQPGAFFMSGAVCILKHGGILPLAGRACSRPPVPCRRVVSSPRHRRSYRCAFRPGSAGSLPPNRKRGRPRYALRAALA</sequence>
<dbReference type="AlphaFoldDB" id="A0A699X7I1"/>
<gene>
    <name evidence="1" type="ORF">Tci_925745</name>
</gene>
<comment type="caution">
    <text evidence="1">The sequence shown here is derived from an EMBL/GenBank/DDBJ whole genome shotgun (WGS) entry which is preliminary data.</text>
</comment>
<evidence type="ECO:0000313" key="1">
    <source>
        <dbReference type="EMBL" id="GFD53776.1"/>
    </source>
</evidence>